<dbReference type="Proteomes" id="UP000001805">
    <property type="component" value="Chromosome 1, Linkage Group I"/>
</dbReference>
<dbReference type="InParanoid" id="Q7SCZ8"/>
<dbReference type="RefSeq" id="XP_963858.1">
    <property type="nucleotide sequence ID" value="XM_958765.2"/>
</dbReference>
<proteinExistence type="predicted"/>
<keyword evidence="2" id="KW-0812">Transmembrane</keyword>
<dbReference type="HOGENOM" id="CLU_035633_2_0_1"/>
<feature type="compositionally biased region" description="Low complexity" evidence="1">
    <location>
        <begin position="99"/>
        <end position="152"/>
    </location>
</feature>
<keyword evidence="2" id="KW-0472">Membrane</keyword>
<protein>
    <submittedName>
        <fullName evidence="3">Uncharacterized protein</fullName>
    </submittedName>
</protein>
<dbReference type="VEuPathDB" id="FungiDB:NCU03088"/>
<evidence type="ECO:0000256" key="1">
    <source>
        <dbReference type="SAM" id="MobiDB-lite"/>
    </source>
</evidence>
<accession>Q7SCZ8</accession>
<dbReference type="SMR" id="Q7SCZ8"/>
<dbReference type="PaxDb" id="5141-EFNCRP00000002891"/>
<evidence type="ECO:0000313" key="4">
    <source>
        <dbReference type="Proteomes" id="UP000001805"/>
    </source>
</evidence>
<sequence>MLLRPHNLRATTVNLTTATTGRQSRQTCGLIYSRQQHARPAFAPVSAPFAKRSLVTLSAGTQLAKLTQEGSAVSIASIRMLSTTSSLSKVKRVPSLLQSAQKKSPKASQSQSQPSSSSPSSPSASASKFTSPQKLPKAQQPPATETAPPQAQGQHATPDPDRVTKELLAKQGIPSEHMTLTALRALVQPTVPSAASASAAAAAAAAAASVSASAPDSSHDSQPPAAGAEADQTGASDLLGLDVDGRNARASTAAPGQPQPLTYLSFNKDAADKISDAAFAIISHPTVVITPLLLKEYVALQASLGKPKTLPYVLGLYAYKAAPKLSSGKLAYKKRNPDMPKNAVDPEVAEMALDAALDAKDLDAAVGIVENTYATKAFTRAKLLKKALVPMTGLGLTPVAAWALAKNYGTWQDSMETVMATNVAFFGMLAYIGFTATMGIVATTTANDQMKRVTWGPGIPLRERWIREDERAAYDKIACSFGFGEVLRYGEEEGEEFDVLREYILSKGMILDAVNLMPGMQ</sequence>
<keyword evidence="4" id="KW-1185">Reference proteome</keyword>
<organism evidence="3 4">
    <name type="scientific">Neurospora crassa (strain ATCC 24698 / 74-OR23-1A / CBS 708.71 / DSM 1257 / FGSC 987)</name>
    <dbReference type="NCBI Taxonomy" id="367110"/>
    <lineage>
        <taxon>Eukaryota</taxon>
        <taxon>Fungi</taxon>
        <taxon>Dikarya</taxon>
        <taxon>Ascomycota</taxon>
        <taxon>Pezizomycotina</taxon>
        <taxon>Sordariomycetes</taxon>
        <taxon>Sordariomycetidae</taxon>
        <taxon>Sordariales</taxon>
        <taxon>Sordariaceae</taxon>
        <taxon>Neurospora</taxon>
    </lineage>
</organism>
<dbReference type="KEGG" id="ncr:NCU03088"/>
<evidence type="ECO:0000313" key="3">
    <source>
        <dbReference type="EMBL" id="EAA34622.1"/>
    </source>
</evidence>
<dbReference type="GeneID" id="3880007"/>
<evidence type="ECO:0000256" key="2">
    <source>
        <dbReference type="SAM" id="Phobius"/>
    </source>
</evidence>
<name>Q7SCZ8_NEUCR</name>
<keyword evidence="2" id="KW-1133">Transmembrane helix</keyword>
<dbReference type="AlphaFoldDB" id="Q7SCZ8"/>
<feature type="transmembrane region" description="Helical" evidence="2">
    <location>
        <begin position="417"/>
        <end position="442"/>
    </location>
</feature>
<dbReference type="OrthoDB" id="5360701at2759"/>
<reference evidence="3 4" key="1">
    <citation type="journal article" date="2003" name="Nature">
        <title>The genome sequence of the filamentous fungus Neurospora crassa.</title>
        <authorList>
            <person name="Galagan J.E."/>
            <person name="Calvo S.E."/>
            <person name="Borkovich K.A."/>
            <person name="Selker E.U."/>
            <person name="Read N.D."/>
            <person name="Jaffe D."/>
            <person name="FitzHugh W."/>
            <person name="Ma L.J."/>
            <person name="Smirnov S."/>
            <person name="Purcell S."/>
            <person name="Rehman B."/>
            <person name="Elkins T."/>
            <person name="Engels R."/>
            <person name="Wang S."/>
            <person name="Nielsen C.B."/>
            <person name="Butler J."/>
            <person name="Endrizzi M."/>
            <person name="Qui D."/>
            <person name="Ianakiev P."/>
            <person name="Bell-Pedersen D."/>
            <person name="Nelson M.A."/>
            <person name="Werner-Washburne M."/>
            <person name="Selitrennikoff C.P."/>
            <person name="Kinsey J.A."/>
            <person name="Braun E.L."/>
            <person name="Zelter A."/>
            <person name="Schulte U."/>
            <person name="Kothe G.O."/>
            <person name="Jedd G."/>
            <person name="Mewes W."/>
            <person name="Staben C."/>
            <person name="Marcotte E."/>
            <person name="Greenberg D."/>
            <person name="Roy A."/>
            <person name="Foley K."/>
            <person name="Naylor J."/>
            <person name="Stange-Thomann N."/>
            <person name="Barrett R."/>
            <person name="Gnerre S."/>
            <person name="Kamal M."/>
            <person name="Kamvysselis M."/>
            <person name="Mauceli E."/>
            <person name="Bielke C."/>
            <person name="Rudd S."/>
            <person name="Frishman D."/>
            <person name="Krystofova S."/>
            <person name="Rasmussen C."/>
            <person name="Metzenberg R.L."/>
            <person name="Perkins D.D."/>
            <person name="Kroken S."/>
            <person name="Cogoni C."/>
            <person name="Macino G."/>
            <person name="Catcheside D."/>
            <person name="Li W."/>
            <person name="Pratt R.J."/>
            <person name="Osmani S.A."/>
            <person name="DeSouza C.P."/>
            <person name="Glass L."/>
            <person name="Orbach M.J."/>
            <person name="Berglund J.A."/>
            <person name="Voelker R."/>
            <person name="Yarden O."/>
            <person name="Plamann M."/>
            <person name="Seiler S."/>
            <person name="Dunlap J."/>
            <person name="Radford A."/>
            <person name="Aramayo R."/>
            <person name="Natvig D.O."/>
            <person name="Alex L.A."/>
            <person name="Mannhaupt G."/>
            <person name="Ebbole D.J."/>
            <person name="Freitag M."/>
            <person name="Paulsen I."/>
            <person name="Sachs M.S."/>
            <person name="Lander E.S."/>
            <person name="Nusbaum C."/>
            <person name="Birren B."/>
        </authorList>
    </citation>
    <scope>NUCLEOTIDE SEQUENCE [LARGE SCALE GENOMIC DNA]</scope>
    <source>
        <strain evidence="4">ATCC 24698 / 74-OR23-1A / CBS 708.71 / DSM 1257 / FGSC 987</strain>
    </source>
</reference>
<gene>
    <name evidence="3" type="ORF">NCU03088</name>
</gene>
<dbReference type="OMA" id="FCAPAFH"/>
<feature type="transmembrane region" description="Helical" evidence="2">
    <location>
        <begin position="387"/>
        <end position="405"/>
    </location>
</feature>
<dbReference type="EMBL" id="CM002236">
    <property type="protein sequence ID" value="EAA34622.1"/>
    <property type="molecule type" value="Genomic_DNA"/>
</dbReference>
<feature type="region of interest" description="Disordered" evidence="1">
    <location>
        <begin position="89"/>
        <end position="160"/>
    </location>
</feature>